<dbReference type="SUPFAM" id="SSF81660">
    <property type="entry name" value="Metal cation-transporting ATPase, ATP-binding domain N"/>
    <property type="match status" value="1"/>
</dbReference>
<proteinExistence type="predicted"/>
<protein>
    <submittedName>
        <fullName evidence="2">Calcium-transporting ATPase plasma membrane-type-like</fullName>
    </submittedName>
</protein>
<dbReference type="Gene3D" id="3.40.1110.10">
    <property type="entry name" value="Calcium-transporting ATPase, cytoplasmic domain N"/>
    <property type="match status" value="1"/>
</dbReference>
<keyword evidence="3" id="KW-1185">Reference proteome</keyword>
<dbReference type="GO" id="GO:0005388">
    <property type="term" value="F:P-type calcium transporter activity"/>
    <property type="evidence" value="ECO:0007669"/>
    <property type="project" value="TreeGrafter"/>
</dbReference>
<dbReference type="AlphaFoldDB" id="A0A392QEM9"/>
<dbReference type="InterPro" id="IPR023299">
    <property type="entry name" value="ATPase_P-typ_cyto_dom_N"/>
</dbReference>
<accession>A0A392QEM9</accession>
<evidence type="ECO:0000313" key="2">
    <source>
        <dbReference type="EMBL" id="MCI22624.1"/>
    </source>
</evidence>
<feature type="non-terminal residue" evidence="2">
    <location>
        <position position="1"/>
    </location>
</feature>
<dbReference type="GO" id="GO:0000166">
    <property type="term" value="F:nucleotide binding"/>
    <property type="evidence" value="ECO:0007669"/>
    <property type="project" value="InterPro"/>
</dbReference>
<dbReference type="PANTHER" id="PTHR24093">
    <property type="entry name" value="CATION TRANSPORTING ATPASE"/>
    <property type="match status" value="1"/>
</dbReference>
<evidence type="ECO:0000313" key="3">
    <source>
        <dbReference type="Proteomes" id="UP000265520"/>
    </source>
</evidence>
<dbReference type="EMBL" id="LXQA010131496">
    <property type="protein sequence ID" value="MCI22624.1"/>
    <property type="molecule type" value="Genomic_DNA"/>
</dbReference>
<dbReference type="Proteomes" id="UP000265520">
    <property type="component" value="Unassembled WGS sequence"/>
</dbReference>
<comment type="caution">
    <text evidence="2">The sequence shown here is derived from an EMBL/GenBank/DDBJ whole genome shotgun (WGS) entry which is preliminary data.</text>
</comment>
<dbReference type="GO" id="GO:0005886">
    <property type="term" value="C:plasma membrane"/>
    <property type="evidence" value="ECO:0007669"/>
    <property type="project" value="TreeGrafter"/>
</dbReference>
<dbReference type="PANTHER" id="PTHR24093:SF520">
    <property type="entry name" value="CALCIUM-TRANSPORTING ATPASE 9, PLASMA MEMBRANE-TYPE"/>
    <property type="match status" value="1"/>
</dbReference>
<keyword evidence="1" id="KW-0460">Magnesium</keyword>
<name>A0A392QEM9_9FABA</name>
<dbReference type="Pfam" id="PF13246">
    <property type="entry name" value="Cation_ATPase"/>
    <property type="match status" value="1"/>
</dbReference>
<organism evidence="2 3">
    <name type="scientific">Trifolium medium</name>
    <dbReference type="NCBI Taxonomy" id="97028"/>
    <lineage>
        <taxon>Eukaryota</taxon>
        <taxon>Viridiplantae</taxon>
        <taxon>Streptophyta</taxon>
        <taxon>Embryophyta</taxon>
        <taxon>Tracheophyta</taxon>
        <taxon>Spermatophyta</taxon>
        <taxon>Magnoliopsida</taxon>
        <taxon>eudicotyledons</taxon>
        <taxon>Gunneridae</taxon>
        <taxon>Pentapetalae</taxon>
        <taxon>rosids</taxon>
        <taxon>fabids</taxon>
        <taxon>Fabales</taxon>
        <taxon>Fabaceae</taxon>
        <taxon>Papilionoideae</taxon>
        <taxon>50 kb inversion clade</taxon>
        <taxon>NPAAA clade</taxon>
        <taxon>Hologalegina</taxon>
        <taxon>IRL clade</taxon>
        <taxon>Trifolieae</taxon>
        <taxon>Trifolium</taxon>
    </lineage>
</organism>
<evidence type="ECO:0000256" key="1">
    <source>
        <dbReference type="ARBA" id="ARBA00022842"/>
    </source>
</evidence>
<reference evidence="2 3" key="1">
    <citation type="journal article" date="2018" name="Front. Plant Sci.">
        <title>Red Clover (Trifolium pratense) and Zigzag Clover (T. medium) - A Picture of Genomic Similarities and Differences.</title>
        <authorList>
            <person name="Dluhosova J."/>
            <person name="Istvanek J."/>
            <person name="Nedelnik J."/>
            <person name="Repkova J."/>
        </authorList>
    </citation>
    <scope>NUCLEOTIDE SEQUENCE [LARGE SCALE GENOMIC DNA]</scope>
    <source>
        <strain evidence="3">cv. 10/8</strain>
        <tissue evidence="2">Leaf</tissue>
    </source>
</reference>
<sequence>SNSTVLHVFPFNSEKKRGGVALKLVDSGVHIHWKGAAEIVLGACTQYLDSNGHLQSLEEEKVRI</sequence>